<dbReference type="Pfam" id="PF04734">
    <property type="entry name" value="Ceramidase_alk"/>
    <property type="match status" value="1"/>
</dbReference>
<feature type="domain" description="Neutral/alkaline non-lysosomal ceramidase N-terminal" evidence="1">
    <location>
        <begin position="39"/>
        <end position="306"/>
    </location>
</feature>
<protein>
    <submittedName>
        <fullName evidence="2">Neutral/alkaline non-lysosomal ceramidase N-terminal domain-containing protein</fullName>
    </submittedName>
</protein>
<dbReference type="Proteomes" id="UP001501508">
    <property type="component" value="Unassembled WGS sequence"/>
</dbReference>
<accession>A0ABP8LLJ4</accession>
<organism evidence="2 3">
    <name type="scientific">Ravibacter arvi</name>
    <dbReference type="NCBI Taxonomy" id="2051041"/>
    <lineage>
        <taxon>Bacteria</taxon>
        <taxon>Pseudomonadati</taxon>
        <taxon>Bacteroidota</taxon>
        <taxon>Cytophagia</taxon>
        <taxon>Cytophagales</taxon>
        <taxon>Spirosomataceae</taxon>
        <taxon>Ravibacter</taxon>
    </lineage>
</organism>
<dbReference type="EMBL" id="BAABEY010000001">
    <property type="protein sequence ID" value="GAA4431595.1"/>
    <property type="molecule type" value="Genomic_DNA"/>
</dbReference>
<evidence type="ECO:0000259" key="1">
    <source>
        <dbReference type="Pfam" id="PF04734"/>
    </source>
</evidence>
<keyword evidence="3" id="KW-1185">Reference proteome</keyword>
<comment type="caution">
    <text evidence="2">The sequence shown here is derived from an EMBL/GenBank/DDBJ whole genome shotgun (WGS) entry which is preliminary data.</text>
</comment>
<evidence type="ECO:0000313" key="2">
    <source>
        <dbReference type="EMBL" id="GAA4431595.1"/>
    </source>
</evidence>
<name>A0ABP8LLJ4_9BACT</name>
<gene>
    <name evidence="2" type="ORF">GCM10023091_02520</name>
</gene>
<dbReference type="InterPro" id="IPR031329">
    <property type="entry name" value="NEUT/ALK_ceramidase_N"/>
</dbReference>
<proteinExistence type="predicted"/>
<reference evidence="3" key="1">
    <citation type="journal article" date="2019" name="Int. J. Syst. Evol. Microbiol.">
        <title>The Global Catalogue of Microorganisms (GCM) 10K type strain sequencing project: providing services to taxonomists for standard genome sequencing and annotation.</title>
        <authorList>
            <consortium name="The Broad Institute Genomics Platform"/>
            <consortium name="The Broad Institute Genome Sequencing Center for Infectious Disease"/>
            <person name="Wu L."/>
            <person name="Ma J."/>
        </authorList>
    </citation>
    <scope>NUCLEOTIDE SEQUENCE [LARGE SCALE GENOMIC DNA]</scope>
    <source>
        <strain evidence="3">JCM 31920</strain>
    </source>
</reference>
<sequence length="490" mass="54020">MKTTFLKPCIFARGMSAWFMAGILGFVSLSLPGQTALKAGASTSNITPFLDNVLIGGFGSPVAKYIHDELYARTLVLDNGQEQVAIVMADNCLIPREVYDEARQLILERTGIKKENVLMAATHTHSSVSAIKSGNELGDFSYGKPLDEYQHFVARRIADGVARAFYNREPAKIGWGSVAAPEHVFNRRWFMKPGADMTNPFGGKDKVKMNPGVSNPDLDKPAGPTDPEVFFISVKALDDRPIALLANYSLHYVGGVPGDHVSSDYFGVFADYFKELVGGDKNAPGFVAMISNGTSGNVNNINFRGPAEKMGTYQKMQVVAKDVADKIFSQYAAIQYKTDVKLAASYSELDLQVRKPTPAMLARARKVVSDPGQIKLFHPLEPAYAARLIQVQERWPEKVPAVMLALKIDDLAIASIPFETFAETGLEIKKRSPFKSTFTVSLANGWYGYLPTPEHHELGGYETWLGTNYVEKEASRKITERLLKQLSSFK</sequence>
<dbReference type="RefSeq" id="WP_345026177.1">
    <property type="nucleotide sequence ID" value="NZ_BAABEY010000001.1"/>
</dbReference>
<evidence type="ECO:0000313" key="3">
    <source>
        <dbReference type="Proteomes" id="UP001501508"/>
    </source>
</evidence>